<dbReference type="Pfam" id="PF13359">
    <property type="entry name" value="DDE_Tnp_4"/>
    <property type="match status" value="1"/>
</dbReference>
<dbReference type="InterPro" id="IPR045249">
    <property type="entry name" value="HARBI1-like"/>
</dbReference>
<gene>
    <name evidence="9" type="ORF">NQ314_009494</name>
</gene>
<reference evidence="9" key="1">
    <citation type="journal article" date="2023" name="Insect Mol. Biol.">
        <title>Genome sequencing provides insights into the evolution of gene families encoding plant cell wall-degrading enzymes in longhorned beetles.</title>
        <authorList>
            <person name="Shin N.R."/>
            <person name="Okamura Y."/>
            <person name="Kirsch R."/>
            <person name="Pauchet Y."/>
        </authorList>
    </citation>
    <scope>NUCLEOTIDE SEQUENCE</scope>
    <source>
        <strain evidence="9">RBIC_L_NR</strain>
    </source>
</reference>
<evidence type="ECO:0000256" key="5">
    <source>
        <dbReference type="ARBA" id="ARBA00022723"/>
    </source>
</evidence>
<keyword evidence="5" id="KW-0479">Metal-binding</keyword>
<dbReference type="GO" id="GO:0004518">
    <property type="term" value="F:nuclease activity"/>
    <property type="evidence" value="ECO:0007669"/>
    <property type="project" value="UniProtKB-KW"/>
</dbReference>
<dbReference type="InterPro" id="IPR027806">
    <property type="entry name" value="HARBI1_dom"/>
</dbReference>
<evidence type="ECO:0000313" key="9">
    <source>
        <dbReference type="EMBL" id="KAJ8944362.1"/>
    </source>
</evidence>
<dbReference type="Proteomes" id="UP001162156">
    <property type="component" value="Unassembled WGS sequence"/>
</dbReference>
<evidence type="ECO:0000256" key="3">
    <source>
        <dbReference type="ARBA" id="ARBA00006958"/>
    </source>
</evidence>
<evidence type="ECO:0000256" key="1">
    <source>
        <dbReference type="ARBA" id="ARBA00001968"/>
    </source>
</evidence>
<evidence type="ECO:0000256" key="2">
    <source>
        <dbReference type="ARBA" id="ARBA00004123"/>
    </source>
</evidence>
<comment type="subcellular location">
    <subcellularLocation>
        <location evidence="2">Nucleus</location>
    </subcellularLocation>
</comment>
<evidence type="ECO:0000259" key="8">
    <source>
        <dbReference type="Pfam" id="PF13359"/>
    </source>
</evidence>
<dbReference type="GO" id="GO:0005634">
    <property type="term" value="C:nucleus"/>
    <property type="evidence" value="ECO:0007669"/>
    <property type="project" value="UniProtKB-SubCell"/>
</dbReference>
<dbReference type="GO" id="GO:0046872">
    <property type="term" value="F:metal ion binding"/>
    <property type="evidence" value="ECO:0007669"/>
    <property type="project" value="UniProtKB-KW"/>
</dbReference>
<evidence type="ECO:0000256" key="4">
    <source>
        <dbReference type="ARBA" id="ARBA00022722"/>
    </source>
</evidence>
<feature type="domain" description="DDE Tnp4" evidence="8">
    <location>
        <begin position="27"/>
        <end position="108"/>
    </location>
</feature>
<organism evidence="9 10">
    <name type="scientific">Rhamnusium bicolor</name>
    <dbReference type="NCBI Taxonomy" id="1586634"/>
    <lineage>
        <taxon>Eukaryota</taxon>
        <taxon>Metazoa</taxon>
        <taxon>Ecdysozoa</taxon>
        <taxon>Arthropoda</taxon>
        <taxon>Hexapoda</taxon>
        <taxon>Insecta</taxon>
        <taxon>Pterygota</taxon>
        <taxon>Neoptera</taxon>
        <taxon>Endopterygota</taxon>
        <taxon>Coleoptera</taxon>
        <taxon>Polyphaga</taxon>
        <taxon>Cucujiformia</taxon>
        <taxon>Chrysomeloidea</taxon>
        <taxon>Cerambycidae</taxon>
        <taxon>Lepturinae</taxon>
        <taxon>Rhagiini</taxon>
        <taxon>Rhamnusium</taxon>
    </lineage>
</organism>
<keyword evidence="6" id="KW-0378">Hydrolase</keyword>
<dbReference type="EMBL" id="JANEYF010002601">
    <property type="protein sequence ID" value="KAJ8944362.1"/>
    <property type="molecule type" value="Genomic_DNA"/>
</dbReference>
<dbReference type="PANTHER" id="PTHR22930">
    <property type="match status" value="1"/>
</dbReference>
<dbReference type="AlphaFoldDB" id="A0AAV8Y2F7"/>
<feature type="non-terminal residue" evidence="9">
    <location>
        <position position="1"/>
    </location>
</feature>
<dbReference type="PANTHER" id="PTHR22930:SF269">
    <property type="entry name" value="NUCLEASE HARBI1-LIKE PROTEIN"/>
    <property type="match status" value="1"/>
</dbReference>
<evidence type="ECO:0000256" key="7">
    <source>
        <dbReference type="ARBA" id="ARBA00023242"/>
    </source>
</evidence>
<proteinExistence type="inferred from homology"/>
<dbReference type="GO" id="GO:0016787">
    <property type="term" value="F:hydrolase activity"/>
    <property type="evidence" value="ECO:0007669"/>
    <property type="project" value="UniProtKB-KW"/>
</dbReference>
<comment type="similarity">
    <text evidence="3">Belongs to the HARBI1 family.</text>
</comment>
<sequence length="177" mass="20549">NLGKRLVNNTLQLPVPKPLPGQVSVTPYVFFGDEAFPLLTNLMRPFPKRQVMNNYENKVFNYRLSRARQTVECAFGILAARFRVYRRPFECKVDTVDHIVKATCVLHNFLSRKHNIIEDDDENDQHNSFDTQLISLAANRTRSANEAFLIRENFKKYFNSQLGSVSWQQSAVQRGHF</sequence>
<evidence type="ECO:0000313" key="10">
    <source>
        <dbReference type="Proteomes" id="UP001162156"/>
    </source>
</evidence>
<keyword evidence="10" id="KW-1185">Reference proteome</keyword>
<keyword evidence="4" id="KW-0540">Nuclease</keyword>
<comment type="caution">
    <text evidence="9">The sequence shown here is derived from an EMBL/GenBank/DDBJ whole genome shotgun (WGS) entry which is preliminary data.</text>
</comment>
<accession>A0AAV8Y2F7</accession>
<name>A0AAV8Y2F7_9CUCU</name>
<protein>
    <recommendedName>
        <fullName evidence="8">DDE Tnp4 domain-containing protein</fullName>
    </recommendedName>
</protein>
<keyword evidence="7" id="KW-0539">Nucleus</keyword>
<evidence type="ECO:0000256" key="6">
    <source>
        <dbReference type="ARBA" id="ARBA00022801"/>
    </source>
</evidence>
<comment type="cofactor">
    <cofactor evidence="1">
        <name>a divalent metal cation</name>
        <dbReference type="ChEBI" id="CHEBI:60240"/>
    </cofactor>
</comment>